<evidence type="ECO:0000313" key="2">
    <source>
        <dbReference type="EMBL" id="SFT14104.1"/>
    </source>
</evidence>
<protein>
    <submittedName>
        <fullName evidence="2">Transposase</fullName>
    </submittedName>
</protein>
<dbReference type="GO" id="GO:0004803">
    <property type="term" value="F:transposase activity"/>
    <property type="evidence" value="ECO:0007669"/>
    <property type="project" value="InterPro"/>
</dbReference>
<dbReference type="GO" id="GO:0003677">
    <property type="term" value="F:DNA binding"/>
    <property type="evidence" value="ECO:0007669"/>
    <property type="project" value="InterPro"/>
</dbReference>
<sequence length="89" mass="9475">MSTSHARVWVGIDAGKGHHWAVAVDTGGETLFSTKVINDEAQILALIDTAREKAGEVRWAVDISGRASALLLALLIAHGQQVVYVPGRT</sequence>
<dbReference type="Proteomes" id="UP000198873">
    <property type="component" value="Unassembled WGS sequence"/>
</dbReference>
<dbReference type="AlphaFoldDB" id="A0A1I6VL09"/>
<feature type="domain" description="Transposase IS110-like N-terminal" evidence="1">
    <location>
        <begin position="10"/>
        <end position="88"/>
    </location>
</feature>
<proteinExistence type="predicted"/>
<name>A0A1I6VL09_9ACTN</name>
<reference evidence="3" key="1">
    <citation type="submission" date="2016-10" db="EMBL/GenBank/DDBJ databases">
        <authorList>
            <person name="Varghese N."/>
            <person name="Submissions S."/>
        </authorList>
    </citation>
    <scope>NUCLEOTIDE SEQUENCE [LARGE SCALE GENOMIC DNA]</scope>
    <source>
        <strain evidence="3">CGMCC 4.7047</strain>
    </source>
</reference>
<dbReference type="GO" id="GO:0006313">
    <property type="term" value="P:DNA transposition"/>
    <property type="evidence" value="ECO:0007669"/>
    <property type="project" value="InterPro"/>
</dbReference>
<gene>
    <name evidence="2" type="ORF">SAMN05444716_108199</name>
</gene>
<dbReference type="EMBL" id="FPAB01000008">
    <property type="protein sequence ID" value="SFT14104.1"/>
    <property type="molecule type" value="Genomic_DNA"/>
</dbReference>
<feature type="non-terminal residue" evidence="2">
    <location>
        <position position="89"/>
    </location>
</feature>
<dbReference type="InterPro" id="IPR002525">
    <property type="entry name" value="Transp_IS110-like_N"/>
</dbReference>
<organism evidence="2 3">
    <name type="scientific">Streptomyces harbinensis</name>
    <dbReference type="NCBI Taxonomy" id="1176198"/>
    <lineage>
        <taxon>Bacteria</taxon>
        <taxon>Bacillati</taxon>
        <taxon>Actinomycetota</taxon>
        <taxon>Actinomycetes</taxon>
        <taxon>Kitasatosporales</taxon>
        <taxon>Streptomycetaceae</taxon>
        <taxon>Streptomyces</taxon>
    </lineage>
</organism>
<evidence type="ECO:0000313" key="3">
    <source>
        <dbReference type="Proteomes" id="UP000198873"/>
    </source>
</evidence>
<dbReference type="STRING" id="1176198.SAMN05444716_108199"/>
<accession>A0A1I6VL09</accession>
<keyword evidence="3" id="KW-1185">Reference proteome</keyword>
<evidence type="ECO:0000259" key="1">
    <source>
        <dbReference type="Pfam" id="PF01548"/>
    </source>
</evidence>
<dbReference type="RefSeq" id="WP_139275221.1">
    <property type="nucleotide sequence ID" value="NZ_FPAB01000008.1"/>
</dbReference>
<dbReference type="Pfam" id="PF01548">
    <property type="entry name" value="DEDD_Tnp_IS110"/>
    <property type="match status" value="1"/>
</dbReference>